<sequence length="88" mass="10233">MTLKFELDLAIENKFREMAMKKYGYQKGSLLSAIKEAINQWIQQQPQDIPKVDDPFDLIRGSLSHLKGKMTSVELQKEAMELWAKKFS</sequence>
<dbReference type="AlphaFoldDB" id="A0A2H0W403"/>
<protein>
    <submittedName>
        <fullName evidence="1">Uncharacterized protein</fullName>
    </submittedName>
</protein>
<reference evidence="2" key="1">
    <citation type="submission" date="2017-09" db="EMBL/GenBank/DDBJ databases">
        <title>Depth-based differentiation of microbial function through sediment-hosted aquifers and enrichment of novel symbionts in the deep terrestrial subsurface.</title>
        <authorList>
            <person name="Probst A.J."/>
            <person name="Ladd B."/>
            <person name="Jarett J.K."/>
            <person name="Geller-Mcgrath D.E."/>
            <person name="Sieber C.M.K."/>
            <person name="Emerson J.B."/>
            <person name="Anantharaman K."/>
            <person name="Thomas B.C."/>
            <person name="Malmstrom R."/>
            <person name="Stieglmeier M."/>
            <person name="Klingl A."/>
            <person name="Woyke T."/>
            <person name="Ryan C.M."/>
            <person name="Banfield J.F."/>
        </authorList>
    </citation>
    <scope>NUCLEOTIDE SEQUENCE [LARGE SCALE GENOMIC DNA]</scope>
</reference>
<comment type="caution">
    <text evidence="1">The sequence shown here is derived from an EMBL/GenBank/DDBJ whole genome shotgun (WGS) entry which is preliminary data.</text>
</comment>
<name>A0A2H0W403_9BACT</name>
<dbReference type="Proteomes" id="UP000229056">
    <property type="component" value="Unassembled WGS sequence"/>
</dbReference>
<evidence type="ECO:0000313" key="1">
    <source>
        <dbReference type="EMBL" id="PIS06088.1"/>
    </source>
</evidence>
<organism evidence="1 2">
    <name type="scientific">Candidatus Buchananbacteria bacterium CG10_big_fil_rev_8_21_14_0_10_33_19</name>
    <dbReference type="NCBI Taxonomy" id="1974525"/>
    <lineage>
        <taxon>Bacteria</taxon>
        <taxon>Candidatus Buchananiibacteriota</taxon>
    </lineage>
</organism>
<accession>A0A2H0W403</accession>
<evidence type="ECO:0000313" key="2">
    <source>
        <dbReference type="Proteomes" id="UP000229056"/>
    </source>
</evidence>
<dbReference type="EMBL" id="PEZY01000010">
    <property type="protein sequence ID" value="PIS06088.1"/>
    <property type="molecule type" value="Genomic_DNA"/>
</dbReference>
<proteinExistence type="predicted"/>
<gene>
    <name evidence="1" type="ORF">COT80_02530</name>
</gene>